<proteinExistence type="predicted"/>
<keyword evidence="3" id="KW-1185">Reference proteome</keyword>
<evidence type="ECO:0000256" key="1">
    <source>
        <dbReference type="SAM" id="MobiDB-lite"/>
    </source>
</evidence>
<name>A0A6H5G766_9HEMI</name>
<dbReference type="EMBL" id="CADCXU010006977">
    <property type="protein sequence ID" value="CAA9998362.1"/>
    <property type="molecule type" value="Genomic_DNA"/>
</dbReference>
<dbReference type="Proteomes" id="UP000479000">
    <property type="component" value="Unassembled WGS sequence"/>
</dbReference>
<feature type="compositionally biased region" description="Basic and acidic residues" evidence="1">
    <location>
        <begin position="58"/>
        <end position="70"/>
    </location>
</feature>
<evidence type="ECO:0000313" key="2">
    <source>
        <dbReference type="EMBL" id="CAA9998362.1"/>
    </source>
</evidence>
<reference evidence="2 3" key="1">
    <citation type="submission" date="2020-02" db="EMBL/GenBank/DDBJ databases">
        <authorList>
            <person name="Ferguson B K."/>
        </authorList>
    </citation>
    <scope>NUCLEOTIDE SEQUENCE [LARGE SCALE GENOMIC DNA]</scope>
</reference>
<sequence length="76" mass="8535">MRRISPPSHSSPLQNRILFRQAIRREYVLIRASGDRPPVTHPPPPSAASSSSASTNRRSSDRRTTHELHRPKSGKV</sequence>
<evidence type="ECO:0000313" key="3">
    <source>
        <dbReference type="Proteomes" id="UP000479000"/>
    </source>
</evidence>
<feature type="compositionally biased region" description="Low complexity" evidence="1">
    <location>
        <begin position="47"/>
        <end position="57"/>
    </location>
</feature>
<organism evidence="2 3">
    <name type="scientific">Nesidiocoris tenuis</name>
    <dbReference type="NCBI Taxonomy" id="355587"/>
    <lineage>
        <taxon>Eukaryota</taxon>
        <taxon>Metazoa</taxon>
        <taxon>Ecdysozoa</taxon>
        <taxon>Arthropoda</taxon>
        <taxon>Hexapoda</taxon>
        <taxon>Insecta</taxon>
        <taxon>Pterygota</taxon>
        <taxon>Neoptera</taxon>
        <taxon>Paraneoptera</taxon>
        <taxon>Hemiptera</taxon>
        <taxon>Heteroptera</taxon>
        <taxon>Panheteroptera</taxon>
        <taxon>Cimicomorpha</taxon>
        <taxon>Miridae</taxon>
        <taxon>Dicyphina</taxon>
        <taxon>Nesidiocoris</taxon>
    </lineage>
</organism>
<accession>A0A6H5G766</accession>
<dbReference type="AlphaFoldDB" id="A0A6H5G766"/>
<gene>
    <name evidence="2" type="ORF">NTEN_LOCUS4645</name>
</gene>
<protein>
    <submittedName>
        <fullName evidence="2">Uncharacterized protein</fullName>
    </submittedName>
</protein>
<feature type="region of interest" description="Disordered" evidence="1">
    <location>
        <begin position="31"/>
        <end position="76"/>
    </location>
</feature>